<evidence type="ECO:0000256" key="26">
    <source>
        <dbReference type="SAM" id="Phobius"/>
    </source>
</evidence>
<feature type="transmembrane region" description="Helical" evidence="26">
    <location>
        <begin position="310"/>
        <end position="335"/>
    </location>
</feature>
<protein>
    <recommendedName>
        <fullName evidence="22">Sialin</fullName>
    </recommendedName>
    <alternativeName>
        <fullName evidence="25">H(+)/nitrate cotransporter</fullName>
    </alternativeName>
    <alternativeName>
        <fullName evidence="23">H(+)/sialic acid cotransporter</fullName>
    </alternativeName>
    <alternativeName>
        <fullName evidence="24">Vesicular excitatory amino acid transporter</fullName>
    </alternativeName>
</protein>
<evidence type="ECO:0000256" key="22">
    <source>
        <dbReference type="ARBA" id="ARBA00069713"/>
    </source>
</evidence>
<evidence type="ECO:0000256" key="9">
    <source>
        <dbReference type="ARBA" id="ARBA00022989"/>
    </source>
</evidence>
<dbReference type="CDD" id="cd17318">
    <property type="entry name" value="MFS_SLC17"/>
    <property type="match status" value="1"/>
</dbReference>
<feature type="transmembrane region" description="Helical" evidence="26">
    <location>
        <begin position="144"/>
        <end position="167"/>
    </location>
</feature>
<evidence type="ECO:0000256" key="5">
    <source>
        <dbReference type="ARBA" id="ARBA00022448"/>
    </source>
</evidence>
<evidence type="ECO:0000256" key="8">
    <source>
        <dbReference type="ARBA" id="ARBA00022847"/>
    </source>
</evidence>
<comment type="catalytic activity">
    <reaction evidence="17">
        <text>N-acetylneuraminate(in) + H(+)(in) = N-acetylneuraminate(out) + H(+)(out)</text>
        <dbReference type="Rhea" id="RHEA:28987"/>
        <dbReference type="ChEBI" id="CHEBI:15378"/>
        <dbReference type="ChEBI" id="CHEBI:35418"/>
    </reaction>
    <physiologicalReaction direction="right-to-left" evidence="17">
        <dbReference type="Rhea" id="RHEA:28989"/>
    </physiologicalReaction>
</comment>
<evidence type="ECO:0000256" key="7">
    <source>
        <dbReference type="ARBA" id="ARBA00022692"/>
    </source>
</evidence>
<keyword evidence="14" id="KW-0968">Cytoplasmic vesicle</keyword>
<evidence type="ECO:0000256" key="20">
    <source>
        <dbReference type="ARBA" id="ARBA00051612"/>
    </source>
</evidence>
<comment type="catalytic activity">
    <reaction evidence="15">
        <text>2 nitrate(out) + H(+)(out) = 2 nitrate(in) + H(+)(in)</text>
        <dbReference type="Rhea" id="RHEA:71539"/>
        <dbReference type="ChEBI" id="CHEBI:15378"/>
        <dbReference type="ChEBI" id="CHEBI:17632"/>
    </reaction>
    <physiologicalReaction direction="left-to-right" evidence="15">
        <dbReference type="Rhea" id="RHEA:71540"/>
    </physiologicalReaction>
</comment>
<keyword evidence="10" id="KW-0770">Synapse</keyword>
<comment type="catalytic activity">
    <reaction evidence="20">
        <text>D-glucuronate(out) + H(+)(out) = D-glucuronate(in) + H(+)(in)</text>
        <dbReference type="Rhea" id="RHEA:72591"/>
        <dbReference type="ChEBI" id="CHEBI:15378"/>
        <dbReference type="ChEBI" id="CHEBI:58720"/>
    </reaction>
    <physiologicalReaction direction="left-to-right" evidence="20">
        <dbReference type="Rhea" id="RHEA:72592"/>
    </physiologicalReaction>
</comment>
<keyword evidence="8" id="KW-0769">Symport</keyword>
<dbReference type="GO" id="GO:0006820">
    <property type="term" value="P:monoatomic anion transport"/>
    <property type="evidence" value="ECO:0007669"/>
    <property type="project" value="TreeGrafter"/>
</dbReference>
<feature type="transmembrane region" description="Helical" evidence="26">
    <location>
        <begin position="347"/>
        <end position="365"/>
    </location>
</feature>
<keyword evidence="11 26" id="KW-0472">Membrane</keyword>
<dbReference type="InterPro" id="IPR011701">
    <property type="entry name" value="MFS"/>
</dbReference>
<evidence type="ECO:0000259" key="27">
    <source>
        <dbReference type="PROSITE" id="PS50850"/>
    </source>
</evidence>
<keyword evidence="12" id="KW-0325">Glycoprotein</keyword>
<dbReference type="PANTHER" id="PTHR11662">
    <property type="entry name" value="SOLUTE CARRIER FAMILY 17"/>
    <property type="match status" value="1"/>
</dbReference>
<evidence type="ECO:0000256" key="10">
    <source>
        <dbReference type="ARBA" id="ARBA00023018"/>
    </source>
</evidence>
<dbReference type="InterPro" id="IPR036259">
    <property type="entry name" value="MFS_trans_sf"/>
</dbReference>
<comment type="catalytic activity">
    <reaction evidence="19">
        <text>L-glutamate(out) = L-glutamate(in)</text>
        <dbReference type="Rhea" id="RHEA:66336"/>
        <dbReference type="ChEBI" id="CHEBI:29985"/>
    </reaction>
    <physiologicalReaction direction="left-to-right" evidence="19">
        <dbReference type="Rhea" id="RHEA:66337"/>
    </physiologicalReaction>
</comment>
<evidence type="ECO:0000256" key="4">
    <source>
        <dbReference type="ARBA" id="ARBA00004656"/>
    </source>
</evidence>
<keyword evidence="13" id="KW-0458">Lysosome</keyword>
<feature type="domain" description="Major facilitator superfamily (MFS) profile" evidence="27">
    <location>
        <begin position="37"/>
        <end position="462"/>
    </location>
</feature>
<dbReference type="VEuPathDB" id="VectorBase:MDOMA2_013403"/>
<comment type="catalytic activity">
    <reaction evidence="18">
        <text>N-acetyl-L-aspartyl-L-glutamate(out) = N-acetyl-L-aspartyl-L-glutamate(in)</text>
        <dbReference type="Rhea" id="RHEA:72599"/>
        <dbReference type="ChEBI" id="CHEBI:76931"/>
    </reaction>
    <physiologicalReaction direction="left-to-right" evidence="18">
        <dbReference type="Rhea" id="RHEA:72600"/>
    </physiologicalReaction>
</comment>
<dbReference type="STRING" id="7370.A0A1I8MHE4"/>
<keyword evidence="6" id="KW-1003">Cell membrane</keyword>
<keyword evidence="5" id="KW-0813">Transport</keyword>
<feature type="transmembrane region" description="Helical" evidence="26">
    <location>
        <begin position="371"/>
        <end position="392"/>
    </location>
</feature>
<comment type="function">
    <text evidence="21">Receptor for CM101, a polysaccharide produced by group B Streptococcus with antipathoangiogenic properties.</text>
</comment>
<name>A0A1I8MHE4_MUSDO</name>
<evidence type="ECO:0000256" key="3">
    <source>
        <dbReference type="ARBA" id="ARBA00004638"/>
    </source>
</evidence>
<evidence type="ECO:0000256" key="2">
    <source>
        <dbReference type="ARBA" id="ARBA00004554"/>
    </source>
</evidence>
<dbReference type="PANTHER" id="PTHR11662:SF455">
    <property type="entry name" value="GH23975P"/>
    <property type="match status" value="1"/>
</dbReference>
<dbReference type="OrthoDB" id="2985014at2759"/>
<feature type="transmembrane region" description="Helical" evidence="26">
    <location>
        <begin position="118"/>
        <end position="138"/>
    </location>
</feature>
<dbReference type="EnsemblMetazoa" id="MDOA004918-RB">
    <property type="protein sequence ID" value="MDOA004918-PB"/>
    <property type="gene ID" value="MDOA004918"/>
</dbReference>
<evidence type="ECO:0000256" key="13">
    <source>
        <dbReference type="ARBA" id="ARBA00023228"/>
    </source>
</evidence>
<dbReference type="PROSITE" id="PS50850">
    <property type="entry name" value="MFS"/>
    <property type="match status" value="1"/>
</dbReference>
<dbReference type="Gene3D" id="1.20.1250.20">
    <property type="entry name" value="MFS general substrate transporter like domains"/>
    <property type="match status" value="2"/>
</dbReference>
<evidence type="ECO:0000256" key="15">
    <source>
        <dbReference type="ARBA" id="ARBA00050101"/>
    </source>
</evidence>
<dbReference type="GO" id="GO:0046942">
    <property type="term" value="P:carboxylic acid transport"/>
    <property type="evidence" value="ECO:0007669"/>
    <property type="project" value="UniProtKB-ARBA"/>
</dbReference>
<feature type="transmembrane region" description="Helical" evidence="26">
    <location>
        <begin position="36"/>
        <end position="63"/>
    </location>
</feature>
<evidence type="ECO:0000256" key="16">
    <source>
        <dbReference type="ARBA" id="ARBA00050554"/>
    </source>
</evidence>
<dbReference type="VEuPathDB" id="VectorBase:MDOA004918"/>
<evidence type="ECO:0000256" key="11">
    <source>
        <dbReference type="ARBA" id="ARBA00023136"/>
    </source>
</evidence>
<evidence type="ECO:0000256" key="12">
    <source>
        <dbReference type="ARBA" id="ARBA00023180"/>
    </source>
</evidence>
<comment type="catalytic activity">
    <reaction evidence="16">
        <text>L-aspartate(out) = L-aspartate(in)</text>
        <dbReference type="Rhea" id="RHEA:66332"/>
        <dbReference type="ChEBI" id="CHEBI:29991"/>
    </reaction>
    <physiologicalReaction direction="left-to-right" evidence="16">
        <dbReference type="Rhea" id="RHEA:66333"/>
    </physiologicalReaction>
</comment>
<dbReference type="SUPFAM" id="SSF103473">
    <property type="entry name" value="MFS general substrate transporter"/>
    <property type="match status" value="1"/>
</dbReference>
<feature type="transmembrane region" description="Helical" evidence="26">
    <location>
        <begin position="91"/>
        <end position="111"/>
    </location>
</feature>
<evidence type="ECO:0000256" key="18">
    <source>
        <dbReference type="ARBA" id="ARBA00051403"/>
    </source>
</evidence>
<feature type="transmembrane region" description="Helical" evidence="26">
    <location>
        <begin position="404"/>
        <end position="427"/>
    </location>
</feature>
<dbReference type="GO" id="GO:0030672">
    <property type="term" value="C:synaptic vesicle membrane"/>
    <property type="evidence" value="ECO:0007669"/>
    <property type="project" value="UniProtKB-SubCell"/>
</dbReference>
<reference evidence="28" key="1">
    <citation type="submission" date="2021-01" db="UniProtKB">
        <authorList>
            <consortium name="EnsemblMetazoa"/>
        </authorList>
    </citation>
    <scope>IDENTIFICATION</scope>
    <source>
        <strain evidence="28">Aabys</strain>
    </source>
</reference>
<dbReference type="InterPro" id="IPR050382">
    <property type="entry name" value="MFS_Na/Anion_cotransporter"/>
</dbReference>
<keyword evidence="9 26" id="KW-1133">Transmembrane helix</keyword>
<dbReference type="GO" id="GO:0005765">
    <property type="term" value="C:lysosomal membrane"/>
    <property type="evidence" value="ECO:0007669"/>
    <property type="project" value="UniProtKB-SubCell"/>
</dbReference>
<dbReference type="AlphaFoldDB" id="A0A1I8MHE4"/>
<evidence type="ECO:0000256" key="17">
    <source>
        <dbReference type="ARBA" id="ARBA00050625"/>
    </source>
</evidence>
<accession>A0A1I8MHE4</accession>
<evidence type="ECO:0000256" key="6">
    <source>
        <dbReference type="ARBA" id="ARBA00022475"/>
    </source>
</evidence>
<dbReference type="FunFam" id="1.20.1250.20:FF:000067">
    <property type="entry name" value="sialin isoform X2"/>
    <property type="match status" value="1"/>
</dbReference>
<evidence type="ECO:0000256" key="23">
    <source>
        <dbReference type="ARBA" id="ARBA00080244"/>
    </source>
</evidence>
<feature type="transmembrane region" description="Helical" evidence="26">
    <location>
        <begin position="179"/>
        <end position="204"/>
    </location>
</feature>
<evidence type="ECO:0000313" key="28">
    <source>
        <dbReference type="EnsemblMetazoa" id="MDOA004918-PB"/>
    </source>
</evidence>
<dbReference type="Pfam" id="PF07690">
    <property type="entry name" value="MFS_1"/>
    <property type="match status" value="1"/>
</dbReference>
<evidence type="ECO:0000256" key="19">
    <source>
        <dbReference type="ARBA" id="ARBA00051447"/>
    </source>
</evidence>
<evidence type="ECO:0000256" key="24">
    <source>
        <dbReference type="ARBA" id="ARBA00081195"/>
    </source>
</evidence>
<feature type="transmembrane region" description="Helical" evidence="26">
    <location>
        <begin position="439"/>
        <end position="457"/>
    </location>
</feature>
<feature type="transmembrane region" description="Helical" evidence="26">
    <location>
        <begin position="210"/>
        <end position="228"/>
    </location>
</feature>
<keyword evidence="7 26" id="KW-0812">Transmembrane</keyword>
<dbReference type="InterPro" id="IPR020846">
    <property type="entry name" value="MFS_dom"/>
</dbReference>
<evidence type="ECO:0000256" key="1">
    <source>
        <dbReference type="ARBA" id="ARBA00004432"/>
    </source>
</evidence>
<sequence>MEKENGQHQLEASTYDPADIVEDEPLTWRFWRKRRYIVVLLAFFGFFNVYSMRVNLSVAIVAMTENRTVIDELGNESWEQDFPWDSKQKGLILSSFFYGYIMTQFIGGFIGAKIGGNLVFGIGIGATAILTLFTPMAAKHSLEMLLAVRIIEGVFEGVTFPCIHAVWSRWSPPLERSRMASIAFAGNYAGTVIAMPSSGLLASAYGWESVFYVFGAIGCVWLVLWMVIVRSGPDKDRFCSQNERDYIMKKIGVVGQRNIKHPWKAIFTSLPFYAIVASHFSENWGFYTLLTQLPSFLKDSLNFDLDKTGFLSAVPYLAMGILLGVSGYLADWLQVKGIWTTTQVRRNFNCGAFLAQTVFMVLTAYLLDPTWSVVCITIAVGLGAFAWSGFAVNHLDIAPQHASVLMGIGNTFATIPGIVSPMLTGYLVVNQTSEEWKTVFFISAGVYLVGCVIYWLWASGELQEWAKTDEQKALEMTHKEGNTNNHAANNNAYVNEALDVKEDMK</sequence>
<dbReference type="FunFam" id="1.20.1250.20:FF:000003">
    <property type="entry name" value="Solute carrier family 17 member 3"/>
    <property type="match status" value="1"/>
</dbReference>
<evidence type="ECO:0000256" key="14">
    <source>
        <dbReference type="ARBA" id="ARBA00023329"/>
    </source>
</evidence>
<feature type="transmembrane region" description="Helical" evidence="26">
    <location>
        <begin position="270"/>
        <end position="290"/>
    </location>
</feature>
<organism evidence="28">
    <name type="scientific">Musca domestica</name>
    <name type="common">House fly</name>
    <dbReference type="NCBI Taxonomy" id="7370"/>
    <lineage>
        <taxon>Eukaryota</taxon>
        <taxon>Metazoa</taxon>
        <taxon>Ecdysozoa</taxon>
        <taxon>Arthropoda</taxon>
        <taxon>Hexapoda</taxon>
        <taxon>Insecta</taxon>
        <taxon>Pterygota</taxon>
        <taxon>Neoptera</taxon>
        <taxon>Endopterygota</taxon>
        <taxon>Diptera</taxon>
        <taxon>Brachycera</taxon>
        <taxon>Muscomorpha</taxon>
        <taxon>Muscoidea</taxon>
        <taxon>Muscidae</taxon>
        <taxon>Musca</taxon>
    </lineage>
</organism>
<evidence type="ECO:0000256" key="21">
    <source>
        <dbReference type="ARBA" id="ARBA00056891"/>
    </source>
</evidence>
<proteinExistence type="predicted"/>
<dbReference type="GO" id="GO:0015293">
    <property type="term" value="F:symporter activity"/>
    <property type="evidence" value="ECO:0007669"/>
    <property type="project" value="UniProtKB-KW"/>
</dbReference>
<comment type="subcellular location">
    <subcellularLocation>
        <location evidence="2">Basolateral cell membrane</location>
        <topology evidence="2">Multi-pass membrane protein</topology>
    </subcellularLocation>
    <subcellularLocation>
        <location evidence="3">Cytoplasmic vesicle</location>
        <location evidence="3">Secretory vesicle membrane</location>
        <topology evidence="3">Multi-pass membrane protein</topology>
    </subcellularLocation>
    <subcellularLocation>
        <location evidence="1">Cytoplasmic vesicle</location>
        <location evidence="1">Secretory vesicle</location>
        <location evidence="1">Synaptic vesicle membrane</location>
    </subcellularLocation>
    <subcellularLocation>
        <location evidence="4">Lysosome membrane</location>
    </subcellularLocation>
</comment>
<dbReference type="GO" id="GO:0016323">
    <property type="term" value="C:basolateral plasma membrane"/>
    <property type="evidence" value="ECO:0007669"/>
    <property type="project" value="UniProtKB-SubCell"/>
</dbReference>
<gene>
    <name evidence="28" type="primary">101894398</name>
</gene>
<evidence type="ECO:0000256" key="25">
    <source>
        <dbReference type="ARBA" id="ARBA00081925"/>
    </source>
</evidence>